<dbReference type="EMBL" id="JASXSZ010000003">
    <property type="protein sequence ID" value="MDL9979670.1"/>
    <property type="molecule type" value="Genomic_DNA"/>
</dbReference>
<feature type="transmembrane region" description="Helical" evidence="1">
    <location>
        <begin position="258"/>
        <end position="276"/>
    </location>
</feature>
<evidence type="ECO:0000313" key="2">
    <source>
        <dbReference type="EMBL" id="MDL9979670.1"/>
    </source>
</evidence>
<gene>
    <name evidence="2" type="ORF">QSV35_10020</name>
</gene>
<feature type="transmembrane region" description="Helical" evidence="1">
    <location>
        <begin position="142"/>
        <end position="162"/>
    </location>
</feature>
<feature type="transmembrane region" description="Helical" evidence="1">
    <location>
        <begin position="82"/>
        <end position="104"/>
    </location>
</feature>
<feature type="transmembrane region" description="Helical" evidence="1">
    <location>
        <begin position="233"/>
        <end position="253"/>
    </location>
</feature>
<feature type="transmembrane region" description="Helical" evidence="1">
    <location>
        <begin position="168"/>
        <end position="186"/>
    </location>
</feature>
<protein>
    <submittedName>
        <fullName evidence="2">DMT family transporter</fullName>
    </submittedName>
</protein>
<proteinExistence type="predicted"/>
<evidence type="ECO:0000313" key="3">
    <source>
        <dbReference type="Proteomes" id="UP001235064"/>
    </source>
</evidence>
<feature type="transmembrane region" description="Helical" evidence="1">
    <location>
        <begin position="110"/>
        <end position="130"/>
    </location>
</feature>
<dbReference type="PANTHER" id="PTHR34821">
    <property type="entry name" value="INNER MEMBRANE PROTEIN YDCZ"/>
    <property type="match status" value="1"/>
</dbReference>
<keyword evidence="1" id="KW-0472">Membrane</keyword>
<feature type="transmembrane region" description="Helical" evidence="1">
    <location>
        <begin position="198"/>
        <end position="221"/>
    </location>
</feature>
<evidence type="ECO:0000256" key="1">
    <source>
        <dbReference type="SAM" id="Phobius"/>
    </source>
</evidence>
<dbReference type="InterPro" id="IPR006750">
    <property type="entry name" value="YdcZ"/>
</dbReference>
<organism evidence="2 3">
    <name type="scientific">Microbacterium candidum</name>
    <dbReference type="NCBI Taxonomy" id="3041922"/>
    <lineage>
        <taxon>Bacteria</taxon>
        <taxon>Bacillati</taxon>
        <taxon>Actinomycetota</taxon>
        <taxon>Actinomycetes</taxon>
        <taxon>Micrococcales</taxon>
        <taxon>Microbacteriaceae</taxon>
        <taxon>Microbacterium</taxon>
    </lineage>
</organism>
<accession>A0ABT7MYZ7</accession>
<reference evidence="2 3" key="1">
    <citation type="submission" date="2023-06" db="EMBL/GenBank/DDBJ databases">
        <title>Microbacterium sp. nov., isolated from a waste landfill.</title>
        <authorList>
            <person name="Wen W."/>
        </authorList>
    </citation>
    <scope>NUCLEOTIDE SEQUENCE [LARGE SCALE GENOMIC DNA]</scope>
    <source>
        <strain evidence="2 3">ASV49</strain>
    </source>
</reference>
<keyword evidence="1" id="KW-0812">Transmembrane</keyword>
<dbReference type="RefSeq" id="WP_286288605.1">
    <property type="nucleotide sequence ID" value="NZ_JASXSZ010000003.1"/>
</dbReference>
<dbReference type="PANTHER" id="PTHR34821:SF2">
    <property type="entry name" value="INNER MEMBRANE PROTEIN YDCZ"/>
    <property type="match status" value="1"/>
</dbReference>
<dbReference type="Proteomes" id="UP001235064">
    <property type="component" value="Unassembled WGS sequence"/>
</dbReference>
<sequence>MSRPRVPPWLALNLAVLIGVLTAVQARINGQLGVRLGDGLVAAVISFGSGLVILVVLSITLPAGRRGFHSIVGGLRGRSIPLWMLCGGIAGALTVATQGLAIGIIGVSMFTVGIVAGQGITGLVLDRFGIGPAGVVAVTPGRLVGAALSLTAVAVALAGGAARTVPPWMLVLPFLVGVGIAWQQATNGRLRQRVETPLTVTVVNFLGGTIVLVIVATVHSAFAGLPHTFPTELWYYIGGAVGVVYIFLAAAVVAYTGVLLLGLASIVGQVITSMILDLVWPTPASPGLVQQVAIATIALASVVVAAVPWRRVRRAR</sequence>
<dbReference type="Pfam" id="PF04657">
    <property type="entry name" value="DMT_YdcZ"/>
    <property type="match status" value="2"/>
</dbReference>
<feature type="transmembrane region" description="Helical" evidence="1">
    <location>
        <begin position="288"/>
        <end position="309"/>
    </location>
</feature>
<comment type="caution">
    <text evidence="2">The sequence shown here is derived from an EMBL/GenBank/DDBJ whole genome shotgun (WGS) entry which is preliminary data.</text>
</comment>
<name>A0ABT7MYZ7_9MICO</name>
<keyword evidence="3" id="KW-1185">Reference proteome</keyword>
<keyword evidence="1" id="KW-1133">Transmembrane helix</keyword>
<feature type="transmembrane region" description="Helical" evidence="1">
    <location>
        <begin position="42"/>
        <end position="61"/>
    </location>
</feature>